<evidence type="ECO:0000313" key="6">
    <source>
        <dbReference type="EMBL" id="KAK6922713.1"/>
    </source>
</evidence>
<dbReference type="SUPFAM" id="SSF48150">
    <property type="entry name" value="DNA-glycosylase"/>
    <property type="match status" value="1"/>
</dbReference>
<gene>
    <name evidence="6" type="ORF">RJ641_011017</name>
</gene>
<evidence type="ECO:0000256" key="3">
    <source>
        <dbReference type="ARBA" id="ARBA00023204"/>
    </source>
</evidence>
<dbReference type="InterPro" id="IPR051912">
    <property type="entry name" value="Alkylbase_DNA_Glycosylase/TA"/>
</dbReference>
<dbReference type="Pfam" id="PF00730">
    <property type="entry name" value="HhH-GPD"/>
    <property type="match status" value="1"/>
</dbReference>
<dbReference type="GO" id="GO:0006307">
    <property type="term" value="P:DNA alkylation repair"/>
    <property type="evidence" value="ECO:0007669"/>
    <property type="project" value="TreeGrafter"/>
</dbReference>
<feature type="compositionally biased region" description="Polar residues" evidence="4">
    <location>
        <begin position="28"/>
        <end position="44"/>
    </location>
</feature>
<proteinExistence type="inferred from homology"/>
<dbReference type="GO" id="GO:0008725">
    <property type="term" value="F:DNA-3-methyladenine glycosylase activity"/>
    <property type="evidence" value="ECO:0007669"/>
    <property type="project" value="TreeGrafter"/>
</dbReference>
<dbReference type="GO" id="GO:0043916">
    <property type="term" value="F:DNA-7-methylguanine glycosylase activity"/>
    <property type="evidence" value="ECO:0007669"/>
    <property type="project" value="TreeGrafter"/>
</dbReference>
<dbReference type="CDD" id="cd00056">
    <property type="entry name" value="ENDO3c"/>
    <property type="match status" value="1"/>
</dbReference>
<dbReference type="PANTHER" id="PTHR43003:SF5">
    <property type="entry name" value="DNA-3-METHYLADENINE GLYCOSYLASE"/>
    <property type="match status" value="1"/>
</dbReference>
<dbReference type="GO" id="GO:0032993">
    <property type="term" value="C:protein-DNA complex"/>
    <property type="evidence" value="ECO:0007669"/>
    <property type="project" value="TreeGrafter"/>
</dbReference>
<evidence type="ECO:0000256" key="2">
    <source>
        <dbReference type="ARBA" id="ARBA00022763"/>
    </source>
</evidence>
<dbReference type="GO" id="GO:0032131">
    <property type="term" value="F:alkylated DNA binding"/>
    <property type="evidence" value="ECO:0007669"/>
    <property type="project" value="TreeGrafter"/>
</dbReference>
<comment type="caution">
    <text evidence="6">The sequence shown here is derived from an EMBL/GenBank/DDBJ whole genome shotgun (WGS) entry which is preliminary data.</text>
</comment>
<dbReference type="GO" id="GO:0006285">
    <property type="term" value="P:base-excision repair, AP site formation"/>
    <property type="evidence" value="ECO:0007669"/>
    <property type="project" value="TreeGrafter"/>
</dbReference>
<reference evidence="6 7" key="1">
    <citation type="submission" date="2023-12" db="EMBL/GenBank/DDBJ databases">
        <title>A high-quality genome assembly for Dillenia turbinata (Dilleniales).</title>
        <authorList>
            <person name="Chanderbali A."/>
        </authorList>
    </citation>
    <scope>NUCLEOTIDE SEQUENCE [LARGE SCALE GENOMIC DNA]</scope>
    <source>
        <strain evidence="6">LSX21</strain>
        <tissue evidence="6">Leaf</tissue>
    </source>
</reference>
<dbReference type="Gene3D" id="1.10.1670.40">
    <property type="match status" value="1"/>
</dbReference>
<evidence type="ECO:0000256" key="4">
    <source>
        <dbReference type="SAM" id="MobiDB-lite"/>
    </source>
</evidence>
<organism evidence="6 7">
    <name type="scientific">Dillenia turbinata</name>
    <dbReference type="NCBI Taxonomy" id="194707"/>
    <lineage>
        <taxon>Eukaryota</taxon>
        <taxon>Viridiplantae</taxon>
        <taxon>Streptophyta</taxon>
        <taxon>Embryophyta</taxon>
        <taxon>Tracheophyta</taxon>
        <taxon>Spermatophyta</taxon>
        <taxon>Magnoliopsida</taxon>
        <taxon>eudicotyledons</taxon>
        <taxon>Gunneridae</taxon>
        <taxon>Pentapetalae</taxon>
        <taxon>Dilleniales</taxon>
        <taxon>Dilleniaceae</taxon>
        <taxon>Dillenia</taxon>
    </lineage>
</organism>
<dbReference type="FunFam" id="1.10.340.30:FF:000004">
    <property type="entry name" value="DNA-3-methyladenine glycosylase II"/>
    <property type="match status" value="1"/>
</dbReference>
<keyword evidence="3" id="KW-0234">DNA repair</keyword>
<comment type="similarity">
    <text evidence="1">Belongs to the alkylbase DNA glycosidase AlkA family.</text>
</comment>
<dbReference type="InterPro" id="IPR003265">
    <property type="entry name" value="HhH-GPD_domain"/>
</dbReference>
<keyword evidence="7" id="KW-1185">Reference proteome</keyword>
<feature type="region of interest" description="Disordered" evidence="4">
    <location>
        <begin position="1"/>
        <end position="83"/>
    </location>
</feature>
<dbReference type="InterPro" id="IPR011257">
    <property type="entry name" value="DNA_glycosylase"/>
</dbReference>
<evidence type="ECO:0000313" key="7">
    <source>
        <dbReference type="Proteomes" id="UP001370490"/>
    </source>
</evidence>
<accession>A0AAN8Z6V1</accession>
<dbReference type="SMART" id="SM00478">
    <property type="entry name" value="ENDO3c"/>
    <property type="match status" value="1"/>
</dbReference>
<evidence type="ECO:0000259" key="5">
    <source>
        <dbReference type="SMART" id="SM00478"/>
    </source>
</evidence>
<sequence>MRPKIHILRKIPTQRETEKAFRPKNLSEEIQGTMSAAVTDENSQTPSPRPRRTRKRSGPGSSEGQSNAKSRRKGGSAPAPSVISRPLSFEGELERALQHLHNSDPALAKLIDTFEPPKFEKFAFPFVALSKSLLFQQLSYERGIQTYDRFVSLCGGEESWVLPDIVLGLDSEKLRKIGVSKKKAEYLKDLANKYKRGILSDDKILAMDDNSLNTMLKMVNGIGPLLVHTFMIFSLHRPDVLPIHDMGVRKCVQYLYDLPALPRPCQMERLCAKWKPYRSVACCYLWKLAESQDAGVVTEIPALGADDCLHEQVQEQELQQLGQELEFVQELQE</sequence>
<dbReference type="AlphaFoldDB" id="A0AAN8Z6V1"/>
<dbReference type="Proteomes" id="UP001370490">
    <property type="component" value="Unassembled WGS sequence"/>
</dbReference>
<feature type="domain" description="HhH-GPD" evidence="5">
    <location>
        <begin position="134"/>
        <end position="290"/>
    </location>
</feature>
<protein>
    <submittedName>
        <fullName evidence="6">HhH-GPD domain</fullName>
    </submittedName>
</protein>
<dbReference type="GO" id="GO:0005634">
    <property type="term" value="C:nucleus"/>
    <property type="evidence" value="ECO:0007669"/>
    <property type="project" value="TreeGrafter"/>
</dbReference>
<name>A0AAN8Z6V1_9MAGN</name>
<evidence type="ECO:0000256" key="1">
    <source>
        <dbReference type="ARBA" id="ARBA00010817"/>
    </source>
</evidence>
<dbReference type="PANTHER" id="PTHR43003">
    <property type="entry name" value="DNA-3-METHYLADENINE GLYCOSYLASE"/>
    <property type="match status" value="1"/>
</dbReference>
<feature type="compositionally biased region" description="Basic and acidic residues" evidence="4">
    <location>
        <begin position="13"/>
        <end position="27"/>
    </location>
</feature>
<dbReference type="EMBL" id="JBAMMX010000018">
    <property type="protein sequence ID" value="KAK6922713.1"/>
    <property type="molecule type" value="Genomic_DNA"/>
</dbReference>
<dbReference type="Gene3D" id="1.10.340.30">
    <property type="entry name" value="Hypothetical protein, domain 2"/>
    <property type="match status" value="1"/>
</dbReference>
<keyword evidence="2" id="KW-0227">DNA damage</keyword>